<dbReference type="OrthoDB" id="354769at2759"/>
<dbReference type="Pfam" id="PF09810">
    <property type="entry name" value="Exo5"/>
    <property type="match status" value="2"/>
</dbReference>
<dbReference type="EMBL" id="KV425561">
    <property type="protein sequence ID" value="KZT27680.1"/>
    <property type="molecule type" value="Genomic_DNA"/>
</dbReference>
<feature type="region of interest" description="Disordered" evidence="2">
    <location>
        <begin position="230"/>
        <end position="268"/>
    </location>
</feature>
<evidence type="ECO:0008006" key="5">
    <source>
        <dbReference type="Google" id="ProtNLM"/>
    </source>
</evidence>
<dbReference type="InterPro" id="IPR019190">
    <property type="entry name" value="EXOV"/>
</dbReference>
<reference evidence="3 4" key="1">
    <citation type="journal article" date="2016" name="Mol. Biol. Evol.">
        <title>Comparative Genomics of Early-Diverging Mushroom-Forming Fungi Provides Insights into the Origins of Lignocellulose Decay Capabilities.</title>
        <authorList>
            <person name="Nagy L.G."/>
            <person name="Riley R."/>
            <person name="Tritt A."/>
            <person name="Adam C."/>
            <person name="Daum C."/>
            <person name="Floudas D."/>
            <person name="Sun H."/>
            <person name="Yadav J.S."/>
            <person name="Pangilinan J."/>
            <person name="Larsson K.H."/>
            <person name="Matsuura K."/>
            <person name="Barry K."/>
            <person name="Labutti K."/>
            <person name="Kuo R."/>
            <person name="Ohm R.A."/>
            <person name="Bhattacharya S.S."/>
            <person name="Shirouzu T."/>
            <person name="Yoshinaga Y."/>
            <person name="Martin F.M."/>
            <person name="Grigoriev I.V."/>
            <person name="Hibbett D.S."/>
        </authorList>
    </citation>
    <scope>NUCLEOTIDE SEQUENCE [LARGE SCALE GENOMIC DNA]</scope>
    <source>
        <strain evidence="3 4">HHB14362 ss-1</strain>
    </source>
</reference>
<evidence type="ECO:0000313" key="3">
    <source>
        <dbReference type="EMBL" id="KZT27680.1"/>
    </source>
</evidence>
<dbReference type="GO" id="GO:0036297">
    <property type="term" value="P:interstrand cross-link repair"/>
    <property type="evidence" value="ECO:0007669"/>
    <property type="project" value="TreeGrafter"/>
</dbReference>
<evidence type="ECO:0000256" key="2">
    <source>
        <dbReference type="SAM" id="MobiDB-lite"/>
    </source>
</evidence>
<dbReference type="PANTHER" id="PTHR14464:SF4">
    <property type="entry name" value="EXONUCLEASE V"/>
    <property type="match status" value="1"/>
</dbReference>
<comment type="similarity">
    <text evidence="1">Belongs to the EXO5 family.</text>
</comment>
<organism evidence="3 4">
    <name type="scientific">Neolentinus lepideus HHB14362 ss-1</name>
    <dbReference type="NCBI Taxonomy" id="1314782"/>
    <lineage>
        <taxon>Eukaryota</taxon>
        <taxon>Fungi</taxon>
        <taxon>Dikarya</taxon>
        <taxon>Basidiomycota</taxon>
        <taxon>Agaricomycotina</taxon>
        <taxon>Agaricomycetes</taxon>
        <taxon>Gloeophyllales</taxon>
        <taxon>Gloeophyllaceae</taxon>
        <taxon>Neolentinus</taxon>
    </lineage>
</organism>
<dbReference type="Proteomes" id="UP000076761">
    <property type="component" value="Unassembled WGS sequence"/>
</dbReference>
<protein>
    <recommendedName>
        <fullName evidence="5">Exonuclease V</fullName>
    </recommendedName>
</protein>
<dbReference type="GO" id="GO:0045145">
    <property type="term" value="F:single-stranded DNA 5'-3' DNA exonuclease activity"/>
    <property type="evidence" value="ECO:0007669"/>
    <property type="project" value="InterPro"/>
</dbReference>
<name>A0A165U5L7_9AGAM</name>
<dbReference type="InParanoid" id="A0A165U5L7"/>
<proteinExistence type="inferred from homology"/>
<dbReference type="AlphaFoldDB" id="A0A165U5L7"/>
<evidence type="ECO:0000256" key="1">
    <source>
        <dbReference type="ARBA" id="ARBA00009797"/>
    </source>
</evidence>
<sequence length="589" mass="65743">MSDSEYEGLDFTTEDFNEIDAIVLAALGSEESRSATPLSDSTSIYWDSSFGSISDFPGVKDASRPDILVELEDHPAARSEAGSEPEPNSPFNRFRRKQILSVSDLVGPVWCEVQFDYGLRQRRSRKIETRPTTFVSAHGREIKVNTKLARKNDKVLKAGQFVHKVLEREVKPVEVEVYVTTAEERWALRLVNMLAAVESLMTLGFAREMPVFGIVHGRIVVGIIDELHREAKPRTPPPSAKKKDKSPYRKPALGKRLGGASETEKKKSLPQITSFFKSTHRERSNWAARPSTPTLVPLPKYVLHLSDSKTRRTMTLPSDDDALPSRLQLMLYHRLLLSLVSLSSPFDFSKLWSQLGVRPQARLSEKFLADTGLTLGEGSETEIVCLDDLTAAWFTATERLDVDTVDKHLKLMYRTRPAKDEAGSKRKWDNPKDADLQASWDDAADADLQKAIEASLKGEQEGVAGPSTLIAEQEGSDRPGLAWVAQNALLKSAHTDASDTPPSPPLEDESPGSHVFGVKYFEVDDTLLDDHLKKVLGWWYGKRPPEGVSLGHTNRCFSCEYSDDCEWREAKAQEALSKPAFGGAEERYF</sequence>
<evidence type="ECO:0000313" key="4">
    <source>
        <dbReference type="Proteomes" id="UP000076761"/>
    </source>
</evidence>
<dbReference type="GO" id="GO:0005739">
    <property type="term" value="C:mitochondrion"/>
    <property type="evidence" value="ECO:0007669"/>
    <property type="project" value="TreeGrafter"/>
</dbReference>
<dbReference type="PANTHER" id="PTHR14464">
    <property type="entry name" value="EXONUCLEASE V"/>
    <property type="match status" value="1"/>
</dbReference>
<keyword evidence="4" id="KW-1185">Reference proteome</keyword>
<accession>A0A165U5L7</accession>
<dbReference type="FunCoup" id="A0A165U5L7">
    <property type="interactions" value="208"/>
</dbReference>
<dbReference type="GO" id="GO:0005634">
    <property type="term" value="C:nucleus"/>
    <property type="evidence" value="ECO:0007669"/>
    <property type="project" value="TreeGrafter"/>
</dbReference>
<gene>
    <name evidence="3" type="ORF">NEOLEDRAFT_1130740</name>
</gene>